<dbReference type="Proteomes" id="UP000784294">
    <property type="component" value="Unassembled WGS sequence"/>
</dbReference>
<dbReference type="EMBL" id="CAAALY010006370">
    <property type="protein sequence ID" value="VEL09458.1"/>
    <property type="molecule type" value="Genomic_DNA"/>
</dbReference>
<feature type="domain" description="AAA ATPase AAA+ lid" evidence="8">
    <location>
        <begin position="45"/>
        <end position="82"/>
    </location>
</feature>
<evidence type="ECO:0000256" key="6">
    <source>
        <dbReference type="ARBA" id="ARBA00023212"/>
    </source>
</evidence>
<evidence type="ECO:0000256" key="1">
    <source>
        <dbReference type="ARBA" id="ARBA00004647"/>
    </source>
</evidence>
<evidence type="ECO:0000313" key="10">
    <source>
        <dbReference type="Proteomes" id="UP000784294"/>
    </source>
</evidence>
<comment type="subcellular location">
    <subcellularLocation>
        <location evidence="1">Cytoplasm</location>
        <location evidence="1">Cytoskeleton</location>
        <location evidence="1">Spindle pole</location>
    </subcellularLocation>
</comment>
<keyword evidence="10" id="KW-1185">Reference proteome</keyword>
<dbReference type="SUPFAM" id="SSF52540">
    <property type="entry name" value="P-loop containing nucleoside triphosphate hydrolases"/>
    <property type="match status" value="1"/>
</dbReference>
<keyword evidence="3" id="KW-0493">Microtubule</keyword>
<evidence type="ECO:0000256" key="5">
    <source>
        <dbReference type="ARBA" id="ARBA00022840"/>
    </source>
</evidence>
<evidence type="ECO:0000256" key="4">
    <source>
        <dbReference type="ARBA" id="ARBA00022741"/>
    </source>
</evidence>
<dbReference type="GO" id="GO:0000922">
    <property type="term" value="C:spindle pole"/>
    <property type="evidence" value="ECO:0007669"/>
    <property type="project" value="UniProtKB-SubCell"/>
</dbReference>
<keyword evidence="7" id="KW-0413">Isomerase</keyword>
<comment type="caution">
    <text evidence="9">The sequence shown here is derived from an EMBL/GenBank/DDBJ whole genome shotgun (WGS) entry which is preliminary data.</text>
</comment>
<dbReference type="PANTHER" id="PTHR23074">
    <property type="entry name" value="AAA DOMAIN-CONTAINING"/>
    <property type="match status" value="1"/>
</dbReference>
<accession>A0A448WEB5</accession>
<keyword evidence="2" id="KW-0963">Cytoplasm</keyword>
<dbReference type="GO" id="GO:0016887">
    <property type="term" value="F:ATP hydrolysis activity"/>
    <property type="evidence" value="ECO:0007669"/>
    <property type="project" value="TreeGrafter"/>
</dbReference>
<dbReference type="FunFam" id="1.10.8.60:FF:000048">
    <property type="entry name" value="Katanin p60 ATPase-containing subunit A-like 2"/>
    <property type="match status" value="1"/>
</dbReference>
<dbReference type="PANTHER" id="PTHR23074:SF78">
    <property type="entry name" value="KATANIN P60 ATPASE-CONTAINING SUBUNIT A-LIKE 2"/>
    <property type="match status" value="1"/>
</dbReference>
<name>A0A448WEB5_9PLAT</name>
<sequence>MLRRLEKRILVDLPNIQARQHMFEDFLPTFTSSSTPSGLELHCRIDYKRVAELTEGYSGSDIRLVCKEAAMRVIRKIFDILEGNSVSKEHHAKNNGELHVRLDPVTTEDVEAALQSTMPSARQLVAKYQEWQRNYGSA</sequence>
<proteinExistence type="predicted"/>
<keyword evidence="4" id="KW-0547">Nucleotide-binding</keyword>
<dbReference type="InterPro" id="IPR041569">
    <property type="entry name" value="AAA_lid_3"/>
</dbReference>
<evidence type="ECO:0000313" key="9">
    <source>
        <dbReference type="EMBL" id="VEL09458.1"/>
    </source>
</evidence>
<organism evidence="9 10">
    <name type="scientific">Protopolystoma xenopodis</name>
    <dbReference type="NCBI Taxonomy" id="117903"/>
    <lineage>
        <taxon>Eukaryota</taxon>
        <taxon>Metazoa</taxon>
        <taxon>Spiralia</taxon>
        <taxon>Lophotrochozoa</taxon>
        <taxon>Platyhelminthes</taxon>
        <taxon>Monogenea</taxon>
        <taxon>Polyopisthocotylea</taxon>
        <taxon>Polystomatidea</taxon>
        <taxon>Polystomatidae</taxon>
        <taxon>Protopolystoma</taxon>
    </lineage>
</organism>
<dbReference type="GO" id="GO:0005524">
    <property type="term" value="F:ATP binding"/>
    <property type="evidence" value="ECO:0007669"/>
    <property type="project" value="UniProtKB-KW"/>
</dbReference>
<dbReference type="GO" id="GO:0005874">
    <property type="term" value="C:microtubule"/>
    <property type="evidence" value="ECO:0007669"/>
    <property type="project" value="UniProtKB-KW"/>
</dbReference>
<evidence type="ECO:0000259" key="8">
    <source>
        <dbReference type="Pfam" id="PF17862"/>
    </source>
</evidence>
<reference evidence="9" key="1">
    <citation type="submission" date="2018-11" db="EMBL/GenBank/DDBJ databases">
        <authorList>
            <consortium name="Pathogen Informatics"/>
        </authorList>
    </citation>
    <scope>NUCLEOTIDE SEQUENCE</scope>
</reference>
<dbReference type="Gene3D" id="3.40.50.300">
    <property type="entry name" value="P-loop containing nucleotide triphosphate hydrolases"/>
    <property type="match status" value="1"/>
</dbReference>
<evidence type="ECO:0000256" key="3">
    <source>
        <dbReference type="ARBA" id="ARBA00022701"/>
    </source>
</evidence>
<dbReference type="InterPro" id="IPR050304">
    <property type="entry name" value="MT-severing_AAA_ATPase"/>
</dbReference>
<gene>
    <name evidence="9" type="ORF">PXEA_LOCUS2898</name>
</gene>
<dbReference type="AlphaFoldDB" id="A0A448WEB5"/>
<dbReference type="OrthoDB" id="6266962at2759"/>
<keyword evidence="6" id="KW-0206">Cytoskeleton</keyword>
<evidence type="ECO:0000256" key="7">
    <source>
        <dbReference type="ARBA" id="ARBA00023235"/>
    </source>
</evidence>
<protein>
    <recommendedName>
        <fullName evidence="8">AAA ATPase AAA+ lid domain-containing protein</fullName>
    </recommendedName>
</protein>
<dbReference type="GO" id="GO:0016853">
    <property type="term" value="F:isomerase activity"/>
    <property type="evidence" value="ECO:0007669"/>
    <property type="project" value="UniProtKB-KW"/>
</dbReference>
<dbReference type="InterPro" id="IPR027417">
    <property type="entry name" value="P-loop_NTPase"/>
</dbReference>
<evidence type="ECO:0000256" key="2">
    <source>
        <dbReference type="ARBA" id="ARBA00022490"/>
    </source>
</evidence>
<dbReference type="Gene3D" id="1.10.8.60">
    <property type="match status" value="1"/>
</dbReference>
<keyword evidence="5" id="KW-0067">ATP-binding</keyword>
<dbReference type="Pfam" id="PF17862">
    <property type="entry name" value="AAA_lid_3"/>
    <property type="match status" value="1"/>
</dbReference>